<proteinExistence type="inferred from homology"/>
<feature type="domain" description="FtsX extracellular" evidence="13">
    <location>
        <begin position="59"/>
        <end position="152"/>
    </location>
</feature>
<accession>Q8ENJ1</accession>
<dbReference type="STRING" id="221109.gene:10734744"/>
<dbReference type="InterPro" id="IPR040690">
    <property type="entry name" value="FtsX_ECD"/>
</dbReference>
<evidence type="ECO:0000256" key="10">
    <source>
        <dbReference type="PIRNR" id="PIRNR003097"/>
    </source>
</evidence>
<feature type="transmembrane region" description="Helical" evidence="11">
    <location>
        <begin position="168"/>
        <end position="189"/>
    </location>
</feature>
<evidence type="ECO:0000256" key="4">
    <source>
        <dbReference type="ARBA" id="ARBA00022475"/>
    </source>
</evidence>
<feature type="transmembrane region" description="Helical" evidence="11">
    <location>
        <begin position="21"/>
        <end position="46"/>
    </location>
</feature>
<dbReference type="InterPro" id="IPR004513">
    <property type="entry name" value="FtsX"/>
</dbReference>
<dbReference type="KEGG" id="oih:OB2492"/>
<reference evidence="14 15" key="1">
    <citation type="journal article" date="2001" name="FEMS Microbiol. Lett.">
        <title>Oceanobacillus iheyensis gen. nov., sp. nov., a deep-sea extremely halotolerant and alkaliphilic species isolated from a depth of 1050 m on the Iheya Ridge.</title>
        <authorList>
            <person name="Lu J."/>
            <person name="Nogi Y."/>
            <person name="Takami H."/>
        </authorList>
    </citation>
    <scope>NUCLEOTIDE SEQUENCE [LARGE SCALE GENOMIC DNA]</scope>
    <source>
        <strain evidence="15">DSM 14371 / CIP 107618 / JCM 11309 / KCTC 3954 / HTE831</strain>
    </source>
</reference>
<evidence type="ECO:0000256" key="6">
    <source>
        <dbReference type="ARBA" id="ARBA00022692"/>
    </source>
</evidence>
<keyword evidence="6 11" id="KW-0812">Transmembrane</keyword>
<evidence type="ECO:0000259" key="13">
    <source>
        <dbReference type="Pfam" id="PF18075"/>
    </source>
</evidence>
<dbReference type="Proteomes" id="UP000000822">
    <property type="component" value="Chromosome"/>
</dbReference>
<evidence type="ECO:0000313" key="15">
    <source>
        <dbReference type="Proteomes" id="UP000000822"/>
    </source>
</evidence>
<feature type="domain" description="ABC3 transporter permease C-terminal" evidence="12">
    <location>
        <begin position="176"/>
        <end position="296"/>
    </location>
</feature>
<sequence>MKFRTLMRHIREGIKNIFRNGWMTFASVAAVTTTLILVAVFLALVLNLDQMATNIEEDVQISTIIDRTADEQQIVELGEELKQIDGVEKVQFSSRDDELSKLMDSMGEEGEAWGMFEQDNPLHHTYYVDPMTPEQTEQIASQIESLNYVDEVLYGQDVVQKLFEFNSYARTIGLGLIVALVFTAIFLISNTIKITIIARSTEIGIQKLVGAKNSFIRWPFFIEGALLGILGSIIPITVILSGYYYIYTNFNDSITIPFVELLPFNPFAWQLAGMVLLIGAVIGVWGSVMSVRKFLKV</sequence>
<evidence type="ECO:0000256" key="7">
    <source>
        <dbReference type="ARBA" id="ARBA00022989"/>
    </source>
</evidence>
<evidence type="ECO:0000256" key="1">
    <source>
        <dbReference type="ARBA" id="ARBA00004651"/>
    </source>
</evidence>
<evidence type="ECO:0000256" key="8">
    <source>
        <dbReference type="ARBA" id="ARBA00023136"/>
    </source>
</evidence>
<keyword evidence="4 10" id="KW-1003">Cell membrane</keyword>
<evidence type="ECO:0000256" key="5">
    <source>
        <dbReference type="ARBA" id="ARBA00022618"/>
    </source>
</evidence>
<evidence type="ECO:0000256" key="9">
    <source>
        <dbReference type="ARBA" id="ARBA00023306"/>
    </source>
</evidence>
<evidence type="ECO:0000256" key="11">
    <source>
        <dbReference type="SAM" id="Phobius"/>
    </source>
</evidence>
<evidence type="ECO:0000256" key="3">
    <source>
        <dbReference type="ARBA" id="ARBA00021907"/>
    </source>
</evidence>
<gene>
    <name evidence="14" type="ordered locus">OB2492</name>
</gene>
<comment type="function">
    <text evidence="10">Part of the ABC transporter FtsEX involved in asymmetric cellular division facilitating the initiation of sporulation.</text>
</comment>
<dbReference type="InterPro" id="IPR003838">
    <property type="entry name" value="ABC3_permease_C"/>
</dbReference>
<dbReference type="Gene3D" id="3.30.70.3040">
    <property type="match status" value="1"/>
</dbReference>
<reference evidence="14 15" key="2">
    <citation type="journal article" date="2002" name="Nucleic Acids Res.">
        <title>Genome sequence of Oceanobacillus iheyensis isolated from the Iheya Ridge and its unexpected adaptive capabilities to extreme environments.</title>
        <authorList>
            <person name="Takami H."/>
            <person name="Takaki Y."/>
            <person name="Uchiyama I."/>
        </authorList>
    </citation>
    <scope>NUCLEOTIDE SEQUENCE [LARGE SCALE GENOMIC DNA]</scope>
    <source>
        <strain evidence="15">DSM 14371 / CIP 107618 / JCM 11309 / KCTC 3954 / HTE831</strain>
    </source>
</reference>
<dbReference type="GO" id="GO:0005886">
    <property type="term" value="C:plasma membrane"/>
    <property type="evidence" value="ECO:0007669"/>
    <property type="project" value="UniProtKB-SubCell"/>
</dbReference>
<feature type="transmembrane region" description="Helical" evidence="11">
    <location>
        <begin position="267"/>
        <end position="288"/>
    </location>
</feature>
<keyword evidence="5 10" id="KW-0132">Cell division</keyword>
<dbReference type="PANTHER" id="PTHR47755:SF1">
    <property type="entry name" value="CELL DIVISION PROTEIN FTSX"/>
    <property type="match status" value="1"/>
</dbReference>
<dbReference type="InterPro" id="IPR058204">
    <property type="entry name" value="FtsX_firmicutes-type"/>
</dbReference>
<name>Q8ENJ1_OCEIH</name>
<dbReference type="Pfam" id="PF02687">
    <property type="entry name" value="FtsX"/>
    <property type="match status" value="1"/>
</dbReference>
<organism evidence="14 15">
    <name type="scientific">Oceanobacillus iheyensis (strain DSM 14371 / CIP 107618 / JCM 11309 / KCTC 3954 / HTE831)</name>
    <dbReference type="NCBI Taxonomy" id="221109"/>
    <lineage>
        <taxon>Bacteria</taxon>
        <taxon>Bacillati</taxon>
        <taxon>Bacillota</taxon>
        <taxon>Bacilli</taxon>
        <taxon>Bacillales</taxon>
        <taxon>Bacillaceae</taxon>
        <taxon>Oceanobacillus</taxon>
    </lineage>
</organism>
<dbReference type="PhylomeDB" id="Q8ENJ1"/>
<evidence type="ECO:0000259" key="12">
    <source>
        <dbReference type="Pfam" id="PF02687"/>
    </source>
</evidence>
<protein>
    <recommendedName>
        <fullName evidence="3 10">Cell division protein FtsX</fullName>
    </recommendedName>
</protein>
<dbReference type="HOGENOM" id="CLU_073546_2_2_9"/>
<keyword evidence="15" id="KW-1185">Reference proteome</keyword>
<dbReference type="Pfam" id="PF18075">
    <property type="entry name" value="FtsX_ECD"/>
    <property type="match status" value="1"/>
</dbReference>
<dbReference type="RefSeq" id="WP_011066885.1">
    <property type="nucleotide sequence ID" value="NC_004193.1"/>
</dbReference>
<keyword evidence="7 11" id="KW-1133">Transmembrane helix</keyword>
<comment type="subcellular location">
    <subcellularLocation>
        <location evidence="1">Cell membrane</location>
        <topology evidence="1">Multi-pass membrane protein</topology>
    </subcellularLocation>
</comment>
<dbReference type="NCBIfam" id="NF038347">
    <property type="entry name" value="FtsX_Gpos"/>
    <property type="match status" value="1"/>
</dbReference>
<feature type="transmembrane region" description="Helical" evidence="11">
    <location>
        <begin position="220"/>
        <end position="247"/>
    </location>
</feature>
<dbReference type="EMBL" id="BA000028">
    <property type="protein sequence ID" value="BAC14448.1"/>
    <property type="molecule type" value="Genomic_DNA"/>
</dbReference>
<dbReference type="eggNOG" id="COG2177">
    <property type="taxonomic scope" value="Bacteria"/>
</dbReference>
<keyword evidence="9 10" id="KW-0131">Cell cycle</keyword>
<dbReference type="PANTHER" id="PTHR47755">
    <property type="entry name" value="CELL DIVISION PROTEIN FTSX"/>
    <property type="match status" value="1"/>
</dbReference>
<dbReference type="GO" id="GO:0051301">
    <property type="term" value="P:cell division"/>
    <property type="evidence" value="ECO:0007669"/>
    <property type="project" value="UniProtKB-KW"/>
</dbReference>
<dbReference type="OrthoDB" id="9812531at2"/>
<dbReference type="AlphaFoldDB" id="Q8ENJ1"/>
<dbReference type="PIRSF" id="PIRSF003097">
    <property type="entry name" value="FtsX"/>
    <property type="match status" value="1"/>
</dbReference>
<evidence type="ECO:0000256" key="2">
    <source>
        <dbReference type="ARBA" id="ARBA00007379"/>
    </source>
</evidence>
<evidence type="ECO:0000313" key="14">
    <source>
        <dbReference type="EMBL" id="BAC14448.1"/>
    </source>
</evidence>
<comment type="similarity">
    <text evidence="2 10">Belongs to the ABC-4 integral membrane protein family. FtsX subfamily.</text>
</comment>
<keyword evidence="8 10" id="KW-0472">Membrane</keyword>